<dbReference type="Proteomes" id="UP001305779">
    <property type="component" value="Unassembled WGS sequence"/>
</dbReference>
<keyword evidence="3" id="KW-1185">Reference proteome</keyword>
<dbReference type="SUPFAM" id="SSF53448">
    <property type="entry name" value="Nucleotide-diphospho-sugar transferases"/>
    <property type="match status" value="1"/>
</dbReference>
<evidence type="ECO:0008006" key="4">
    <source>
        <dbReference type="Google" id="ProtNLM"/>
    </source>
</evidence>
<evidence type="ECO:0000313" key="3">
    <source>
        <dbReference type="Proteomes" id="UP001305779"/>
    </source>
</evidence>
<dbReference type="InterPro" id="IPR029044">
    <property type="entry name" value="Nucleotide-diphossugar_trans"/>
</dbReference>
<feature type="transmembrane region" description="Helical" evidence="1">
    <location>
        <begin position="20"/>
        <end position="38"/>
    </location>
</feature>
<dbReference type="InterPro" id="IPR050587">
    <property type="entry name" value="GNT1/Glycosyltrans_8"/>
</dbReference>
<dbReference type="EMBL" id="JAXOVC010000001">
    <property type="protein sequence ID" value="KAK4507849.1"/>
    <property type="molecule type" value="Genomic_DNA"/>
</dbReference>
<dbReference type="Gene3D" id="3.90.550.10">
    <property type="entry name" value="Spore Coat Polysaccharide Biosynthesis Protein SpsA, Chain A"/>
    <property type="match status" value="1"/>
</dbReference>
<dbReference type="PANTHER" id="PTHR11183">
    <property type="entry name" value="GLYCOGENIN SUBFAMILY MEMBER"/>
    <property type="match status" value="1"/>
</dbReference>
<keyword evidence="1" id="KW-0472">Membrane</keyword>
<reference evidence="2 3" key="1">
    <citation type="journal article" date="2023" name="G3 (Bethesda)">
        <title>A chromosome-level genome assembly of Zasmidium syzygii isolated from banana leaves.</title>
        <authorList>
            <person name="van Westerhoven A.C."/>
            <person name="Mehrabi R."/>
            <person name="Talebi R."/>
            <person name="Steentjes M.B.F."/>
            <person name="Corcolon B."/>
            <person name="Chong P.A."/>
            <person name="Kema G.H.J."/>
            <person name="Seidl M.F."/>
        </authorList>
    </citation>
    <scope>NUCLEOTIDE SEQUENCE [LARGE SCALE GENOMIC DNA]</scope>
    <source>
        <strain evidence="2 3">P124</strain>
    </source>
</reference>
<keyword evidence="1" id="KW-0812">Transmembrane</keyword>
<name>A0ABR0F1M3_ZASCE</name>
<proteinExistence type="predicted"/>
<gene>
    <name evidence="2" type="ORF">PRZ48_001584</name>
</gene>
<keyword evidence="1" id="KW-1133">Transmembrane helix</keyword>
<protein>
    <recommendedName>
        <fullName evidence="4">Glycosyltransferase family 8 protein</fullName>
    </recommendedName>
</protein>
<organism evidence="2 3">
    <name type="scientific">Zasmidium cellare</name>
    <name type="common">Wine cellar mold</name>
    <name type="synonym">Racodium cellare</name>
    <dbReference type="NCBI Taxonomy" id="395010"/>
    <lineage>
        <taxon>Eukaryota</taxon>
        <taxon>Fungi</taxon>
        <taxon>Dikarya</taxon>
        <taxon>Ascomycota</taxon>
        <taxon>Pezizomycotina</taxon>
        <taxon>Dothideomycetes</taxon>
        <taxon>Dothideomycetidae</taxon>
        <taxon>Mycosphaerellales</taxon>
        <taxon>Mycosphaerellaceae</taxon>
        <taxon>Zasmidium</taxon>
    </lineage>
</organism>
<sequence length="369" mass="42698">MIESKPSPSPFRRWSTRRQASVYIAITIITFFLVVLPLPQRYDIRPDIVEQVTDIAKAHLPGSKYEPSSLETTKAKFAYATFLGPNPSQDQEKDINDDKYFVAARLLAYQLLHASETRTTHDYPFIVLVSEGVSEVKRERLRKDGAIVWERELVDAAWINTPVPGWRTVLTKLRLWELTQFDRICFLDGDTVLAKPLDAVFEDPAAAHPKMTDTKPKAIKPDEGPLPESYLYAGIQEIAPVHQYPPTEEHHDWPNYWYLNAGFFVMQPSLDVLAYYLSLLDVPNKFDAGLPEQNLLNYAHRPDGNMPWTHLDTKWNMHFVTWDDLQGGVHSLHANFWKPSDERLVPFLLQWRWRMEGFFEGRDRGLFGE</sequence>
<evidence type="ECO:0000256" key="1">
    <source>
        <dbReference type="SAM" id="Phobius"/>
    </source>
</evidence>
<accession>A0ABR0F1M3</accession>
<evidence type="ECO:0000313" key="2">
    <source>
        <dbReference type="EMBL" id="KAK4507849.1"/>
    </source>
</evidence>
<comment type="caution">
    <text evidence="2">The sequence shown here is derived from an EMBL/GenBank/DDBJ whole genome shotgun (WGS) entry which is preliminary data.</text>
</comment>